<dbReference type="InterPro" id="IPR052786">
    <property type="entry name" value="Spore_wall_assembly"/>
</dbReference>
<name>A0A1G4JKA8_9SACH</name>
<keyword evidence="1" id="KW-0812">Transmembrane</keyword>
<keyword evidence="3" id="KW-1185">Reference proteome</keyword>
<protein>
    <submittedName>
        <fullName evidence="2">LADA_0F07118g1_1</fullName>
    </submittedName>
</protein>
<dbReference type="EMBL" id="LT598458">
    <property type="protein sequence ID" value="SCU90921.1"/>
    <property type="molecule type" value="Genomic_DNA"/>
</dbReference>
<proteinExistence type="predicted"/>
<dbReference type="GO" id="GO:0005811">
    <property type="term" value="C:lipid droplet"/>
    <property type="evidence" value="ECO:0007669"/>
    <property type="project" value="TreeGrafter"/>
</dbReference>
<feature type="transmembrane region" description="Helical" evidence="1">
    <location>
        <begin position="71"/>
        <end position="96"/>
    </location>
</feature>
<sequence length="294" mass="33141">MKGTTPERVHTSRSAFFTVPNDIETFIPVIQGKLKRRLGYIRSNFIPELFADKAYIYPVMGFFKFLVTPSFWLYSFVLGFCFACIFVTVATLYYLFVLPVVLIWAVTTLGPIGFVIVHIQWLLQSNAVAITLTNILITPVFSNSIFDAVLERLGHSDFLDNAKRLPVAPLRKMSWKSPQYWLVFLPGQIISFKLKIATTILLSAVSLIPIIGPTLVNQILSPKRGFSYSRRLYVLKNLNPTQLKDKFYEHLGQFTGFGITAGLLELIPIMSIITIPSNLIGGALWASNELKKDV</sequence>
<organism evidence="2 3">
    <name type="scientific">Lachancea dasiensis</name>
    <dbReference type="NCBI Taxonomy" id="1072105"/>
    <lineage>
        <taxon>Eukaryota</taxon>
        <taxon>Fungi</taxon>
        <taxon>Dikarya</taxon>
        <taxon>Ascomycota</taxon>
        <taxon>Saccharomycotina</taxon>
        <taxon>Saccharomycetes</taxon>
        <taxon>Saccharomycetales</taxon>
        <taxon>Saccharomycetaceae</taxon>
        <taxon>Lachancea</taxon>
    </lineage>
</organism>
<dbReference type="PANTHER" id="PTHR34292:SF3">
    <property type="entry name" value="OUTER SPORE WALL PROTEIN LDS2-RELATED"/>
    <property type="match status" value="1"/>
</dbReference>
<dbReference type="GO" id="GO:0030476">
    <property type="term" value="P:ascospore wall assembly"/>
    <property type="evidence" value="ECO:0007669"/>
    <property type="project" value="EnsemblFungi"/>
</dbReference>
<reference evidence="2 3" key="1">
    <citation type="submission" date="2016-03" db="EMBL/GenBank/DDBJ databases">
        <authorList>
            <person name="Devillers H."/>
        </authorList>
    </citation>
    <scope>NUCLEOTIDE SEQUENCE [LARGE SCALE GENOMIC DNA]</scope>
    <source>
        <strain evidence="2">CBS 10888</strain>
    </source>
</reference>
<evidence type="ECO:0000313" key="3">
    <source>
        <dbReference type="Proteomes" id="UP000190274"/>
    </source>
</evidence>
<feature type="transmembrane region" description="Helical" evidence="1">
    <location>
        <begin position="102"/>
        <end position="123"/>
    </location>
</feature>
<dbReference type="OrthoDB" id="10012223at2759"/>
<dbReference type="AlphaFoldDB" id="A0A1G4JKA8"/>
<keyword evidence="1" id="KW-1133">Transmembrane helix</keyword>
<gene>
    <name evidence="2" type="ORF">LADA_0F07118G</name>
</gene>
<dbReference type="GO" id="GO:0005628">
    <property type="term" value="C:prospore membrane"/>
    <property type="evidence" value="ECO:0007669"/>
    <property type="project" value="EnsemblFungi"/>
</dbReference>
<dbReference type="PANTHER" id="PTHR34292">
    <property type="entry name" value="OUTER SPORE WALL PROTEIN LDS1"/>
    <property type="match status" value="1"/>
</dbReference>
<dbReference type="GO" id="GO:0005619">
    <property type="term" value="C:ascospore wall"/>
    <property type="evidence" value="ECO:0007669"/>
    <property type="project" value="EnsemblFungi"/>
</dbReference>
<evidence type="ECO:0000256" key="1">
    <source>
        <dbReference type="SAM" id="Phobius"/>
    </source>
</evidence>
<evidence type="ECO:0000313" key="2">
    <source>
        <dbReference type="EMBL" id="SCU90921.1"/>
    </source>
</evidence>
<accession>A0A1G4JKA8</accession>
<dbReference type="Proteomes" id="UP000190274">
    <property type="component" value="Chromosome F"/>
</dbReference>
<keyword evidence="1" id="KW-0472">Membrane</keyword>
<feature type="transmembrane region" description="Helical" evidence="1">
    <location>
        <begin position="196"/>
        <end position="216"/>
    </location>
</feature>